<dbReference type="RefSeq" id="XP_025428745.1">
    <property type="nucleotide sequence ID" value="XM_025575629.1"/>
</dbReference>
<keyword evidence="5" id="KW-0234">DNA repair</keyword>
<sequence>MDASSPVPSGPMPTSPPPSAHSSTSATGSTIATNNHGCLSPAPTNADTSIMSTSPTSTRKRSIQDFETVGMGLEDRMAGSNLKGIDIESTGETIDASAVSTQRATMTGTTTKSSPDDDKENQDALRTNAQKAASSDNGCDTAWSVGEGEGNQTTPTAGTVVTPSISSSDNDHRSIAASGDGAGSFVLPATKRRKLSPPSKEAKQQEREAKERQKQQEKARKEEEKELKEKQKVEEKAKKEEEKRRREAEREEERRVKEEERKKRDAEKEEERKRKEEKRKVKEEEKAAKEEEKRKKEEEKSKKERAQTKLNSFFVRPKSDIASSVPSSTTSTIAPISTKKTISTGAGLEFPYDPAPPAVSDYQREFPEFFRQSHTKVAPPHQFQRDAEALHRTQEKVDAYLKTTATEEPPVFRPQELFNLIPYRRRCGRLPAPVKEILLQMQSLADEAETSEDAQRKPRDLLRQITMKSFRFGEDVRPPYQGTFTKRLPESTARRLMRNPFHRVIPNINYDYDSEAEWEEPEEGEELDSEEDDEMSEDGEDDMDGFLDDEDDQLVDGKRRLIVGDLEPVSTGIQWQEHGVNSELQMYKLETICDSVPFPIDPFSTAYWQKPKPAESAPGAAGLGRSTLHAFMGQAVSGSHKGSAGGGSTASGGALAVVTAGRTKQRTFPAEQLDEFKQVVDGSNLTKVGLLETLKKRFPRVSKDVLKDTLNSVATRVGQKEVDKKWVCK</sequence>
<evidence type="ECO:0000259" key="10">
    <source>
        <dbReference type="Pfam" id="PF21796"/>
    </source>
</evidence>
<evidence type="ECO:0000256" key="1">
    <source>
        <dbReference type="ARBA" id="ARBA00004123"/>
    </source>
</evidence>
<feature type="compositionally biased region" description="Polar residues" evidence="7">
    <location>
        <begin position="98"/>
        <end position="113"/>
    </location>
</feature>
<evidence type="ECO:0000313" key="12">
    <source>
        <dbReference type="Proteomes" id="UP000248349"/>
    </source>
</evidence>
<dbReference type="GO" id="GO:0006260">
    <property type="term" value="P:DNA replication"/>
    <property type="evidence" value="ECO:0007669"/>
    <property type="project" value="UniProtKB-KW"/>
</dbReference>
<evidence type="ECO:0000256" key="7">
    <source>
        <dbReference type="SAM" id="MobiDB-lite"/>
    </source>
</evidence>
<dbReference type="Pfam" id="PF12253">
    <property type="entry name" value="CAF1A_dimeriz"/>
    <property type="match status" value="1"/>
</dbReference>
<accession>A0A318ZDN0</accession>
<evidence type="ECO:0000256" key="6">
    <source>
        <dbReference type="ARBA" id="ARBA00023242"/>
    </source>
</evidence>
<evidence type="ECO:0000256" key="2">
    <source>
        <dbReference type="ARBA" id="ARBA00022705"/>
    </source>
</evidence>
<feature type="compositionally biased region" description="Polar residues" evidence="7">
    <location>
        <begin position="124"/>
        <end position="138"/>
    </location>
</feature>
<feature type="domain" description="Chromatin assembly factor 1 subunit A dimerization" evidence="9">
    <location>
        <begin position="468"/>
        <end position="542"/>
    </location>
</feature>
<dbReference type="GO" id="GO:0006334">
    <property type="term" value="P:nucleosome assembly"/>
    <property type="evidence" value="ECO:0007669"/>
    <property type="project" value="TreeGrafter"/>
</dbReference>
<comment type="subcellular location">
    <subcellularLocation>
        <location evidence="1">Nucleus</location>
    </subcellularLocation>
</comment>
<dbReference type="PANTHER" id="PTHR15272:SF0">
    <property type="entry name" value="CHROMATIN ASSEMBLY FACTOR 1 SUBUNIT A"/>
    <property type="match status" value="1"/>
</dbReference>
<dbReference type="GeneID" id="37076857"/>
<keyword evidence="3" id="KW-0227">DNA damage</keyword>
<proteinExistence type="predicted"/>
<keyword evidence="6" id="KW-0539">Nucleus</keyword>
<protein>
    <recommendedName>
        <fullName evidence="13">Chromatin assembly factor 1 subunit A</fullName>
    </recommendedName>
</protein>
<dbReference type="InterPro" id="IPR021644">
    <property type="entry name" value="CAF-1_p150_acidic"/>
</dbReference>
<feature type="domain" description="Chromatin assembly factor 1 p150 subunit acidic region" evidence="8">
    <location>
        <begin position="203"/>
        <end position="340"/>
    </location>
</feature>
<feature type="region of interest" description="Disordered" evidence="7">
    <location>
        <begin position="512"/>
        <end position="549"/>
    </location>
</feature>
<evidence type="ECO:0000259" key="9">
    <source>
        <dbReference type="Pfam" id="PF12253"/>
    </source>
</evidence>
<evidence type="ECO:0000259" key="8">
    <source>
        <dbReference type="Pfam" id="PF11600"/>
    </source>
</evidence>
<feature type="compositionally biased region" description="Low complexity" evidence="7">
    <location>
        <begin position="20"/>
        <end position="30"/>
    </location>
</feature>
<feature type="region of interest" description="Disordered" evidence="7">
    <location>
        <begin position="1"/>
        <end position="315"/>
    </location>
</feature>
<dbReference type="InterPro" id="IPR022043">
    <property type="entry name" value="CAF1A_DD"/>
</dbReference>
<dbReference type="STRING" id="1450539.A0A318ZDN0"/>
<dbReference type="GO" id="GO:0005634">
    <property type="term" value="C:nucleus"/>
    <property type="evidence" value="ECO:0007669"/>
    <property type="project" value="UniProtKB-SubCell"/>
</dbReference>
<name>A0A318ZDN0_9EURO</name>
<dbReference type="EMBL" id="KZ821249">
    <property type="protein sequence ID" value="PYH42763.1"/>
    <property type="molecule type" value="Genomic_DNA"/>
</dbReference>
<evidence type="ECO:0000256" key="3">
    <source>
        <dbReference type="ARBA" id="ARBA00022763"/>
    </source>
</evidence>
<dbReference type="GO" id="GO:0033186">
    <property type="term" value="C:CAF-1 complex"/>
    <property type="evidence" value="ECO:0007669"/>
    <property type="project" value="TreeGrafter"/>
</dbReference>
<dbReference type="OrthoDB" id="79480at2759"/>
<reference evidence="11 12" key="1">
    <citation type="submission" date="2016-12" db="EMBL/GenBank/DDBJ databases">
        <title>The genomes of Aspergillus section Nigri reveals drivers in fungal speciation.</title>
        <authorList>
            <consortium name="DOE Joint Genome Institute"/>
            <person name="Vesth T.C."/>
            <person name="Nybo J."/>
            <person name="Theobald S."/>
            <person name="Brandl J."/>
            <person name="Frisvad J.C."/>
            <person name="Nielsen K.F."/>
            <person name="Lyhne E.K."/>
            <person name="Kogle M.E."/>
            <person name="Kuo A."/>
            <person name="Riley R."/>
            <person name="Clum A."/>
            <person name="Nolan M."/>
            <person name="Lipzen A."/>
            <person name="Salamov A."/>
            <person name="Henrissat B."/>
            <person name="Wiebenga A."/>
            <person name="De Vries R.P."/>
            <person name="Grigoriev I.V."/>
            <person name="Mortensen U.H."/>
            <person name="Andersen M.R."/>
            <person name="Baker S.E."/>
        </authorList>
    </citation>
    <scope>NUCLEOTIDE SEQUENCE [LARGE SCALE GENOMIC DNA]</scope>
    <source>
        <strain evidence="11 12">JOP 1030-1</strain>
    </source>
</reference>
<gene>
    <name evidence="11" type="ORF">BP01DRAFT_359228</name>
</gene>
<dbReference type="Pfam" id="PF21796">
    <property type="entry name" value="Cac1_C"/>
    <property type="match status" value="1"/>
</dbReference>
<dbReference type="PANTHER" id="PTHR15272">
    <property type="entry name" value="CHROMATIN ASSEMBLY FACTOR 1 SUBUNIT A CAF-1 SUBUNIT A"/>
    <property type="match status" value="1"/>
</dbReference>
<evidence type="ECO:0000256" key="5">
    <source>
        <dbReference type="ARBA" id="ARBA00023204"/>
    </source>
</evidence>
<organism evidence="11 12">
    <name type="scientific">Aspergillus saccharolyticus JOP 1030-1</name>
    <dbReference type="NCBI Taxonomy" id="1450539"/>
    <lineage>
        <taxon>Eukaryota</taxon>
        <taxon>Fungi</taxon>
        <taxon>Dikarya</taxon>
        <taxon>Ascomycota</taxon>
        <taxon>Pezizomycotina</taxon>
        <taxon>Eurotiomycetes</taxon>
        <taxon>Eurotiomycetidae</taxon>
        <taxon>Eurotiales</taxon>
        <taxon>Aspergillaceae</taxon>
        <taxon>Aspergillus</taxon>
        <taxon>Aspergillus subgen. Circumdati</taxon>
    </lineage>
</organism>
<keyword evidence="12" id="KW-1185">Reference proteome</keyword>
<feature type="domain" description="Chromatin assembly factor 1 subunit Cac1-like C-terminal" evidence="10">
    <location>
        <begin position="673"/>
        <end position="728"/>
    </location>
</feature>
<feature type="compositionally biased region" description="Polar residues" evidence="7">
    <location>
        <begin position="150"/>
        <end position="168"/>
    </location>
</feature>
<feature type="compositionally biased region" description="Basic and acidic residues" evidence="7">
    <location>
        <begin position="200"/>
        <end position="307"/>
    </location>
</feature>
<evidence type="ECO:0000313" key="11">
    <source>
        <dbReference type="EMBL" id="PYH42763.1"/>
    </source>
</evidence>
<evidence type="ECO:0000256" key="4">
    <source>
        <dbReference type="ARBA" id="ARBA00023186"/>
    </source>
</evidence>
<keyword evidence="2" id="KW-0235">DNA replication</keyword>
<dbReference type="AlphaFoldDB" id="A0A318ZDN0"/>
<dbReference type="InterPro" id="IPR048800">
    <property type="entry name" value="Cac1-like_C"/>
</dbReference>
<evidence type="ECO:0008006" key="13">
    <source>
        <dbReference type="Google" id="ProtNLM"/>
    </source>
</evidence>
<feature type="compositionally biased region" description="Pro residues" evidence="7">
    <location>
        <begin position="8"/>
        <end position="19"/>
    </location>
</feature>
<feature type="compositionally biased region" description="Polar residues" evidence="7">
    <location>
        <begin position="31"/>
        <end position="57"/>
    </location>
</feature>
<dbReference type="Pfam" id="PF11600">
    <property type="entry name" value="CAF1A_acidic"/>
    <property type="match status" value="1"/>
</dbReference>
<dbReference type="GO" id="GO:0006281">
    <property type="term" value="P:DNA repair"/>
    <property type="evidence" value="ECO:0007669"/>
    <property type="project" value="UniProtKB-KW"/>
</dbReference>
<keyword evidence="4" id="KW-0143">Chaperone</keyword>
<dbReference type="Proteomes" id="UP000248349">
    <property type="component" value="Unassembled WGS sequence"/>
</dbReference>